<dbReference type="InterPro" id="IPR004761">
    <property type="entry name" value="Spore_GerAB"/>
</dbReference>
<feature type="transmembrane region" description="Helical" evidence="1">
    <location>
        <begin position="179"/>
        <end position="202"/>
    </location>
</feature>
<protein>
    <submittedName>
        <fullName evidence="2">Uncharacterized protein</fullName>
    </submittedName>
</protein>
<feature type="transmembrane region" description="Helical" evidence="1">
    <location>
        <begin position="7"/>
        <end position="28"/>
    </location>
</feature>
<feature type="transmembrane region" description="Helical" evidence="1">
    <location>
        <begin position="138"/>
        <end position="159"/>
    </location>
</feature>
<reference evidence="2 3" key="1">
    <citation type="submission" date="2016-07" db="EMBL/GenBank/DDBJ databases">
        <authorList>
            <person name="Townsley L."/>
            <person name="Shank E.A."/>
        </authorList>
    </citation>
    <scope>NUCLEOTIDE SEQUENCE [LARGE SCALE GENOMIC DNA]</scope>
    <source>
        <strain evidence="2 3">CH01</strain>
    </source>
</reference>
<feature type="transmembrane region" description="Helical" evidence="1">
    <location>
        <begin position="304"/>
        <end position="323"/>
    </location>
</feature>
<evidence type="ECO:0000256" key="1">
    <source>
        <dbReference type="SAM" id="Phobius"/>
    </source>
</evidence>
<keyword evidence="1" id="KW-0812">Transmembrane</keyword>
<proteinExistence type="predicted"/>
<comment type="caution">
    <text evidence="2">The sequence shown here is derived from an EMBL/GenBank/DDBJ whole genome shotgun (WGS) entry which is preliminary data.</text>
</comment>
<feature type="transmembrane region" description="Helical" evidence="1">
    <location>
        <begin position="214"/>
        <end position="239"/>
    </location>
</feature>
<evidence type="ECO:0000313" key="3">
    <source>
        <dbReference type="Proteomes" id="UP000094580"/>
    </source>
</evidence>
<name>A0ABX2ZXC8_9BACI</name>
<dbReference type="RefSeq" id="WP_069033927.1">
    <property type="nucleotide sequence ID" value="NZ_MDKC01000015.1"/>
</dbReference>
<sequence length="361" mass="41966">MLGKRYITYLFYLNTVISITAFGPQILYRNSLDGSITSIGLAIIVGGFFIYILQKLFSKFPEQNISQIIKNVVPDWCRKCYIIYSLIFWYLTGALFIIALIHVVNIFINPNTPILITYIVFLLVIIFAILLKTESLLYVTEILVILHIPIVLFVLIRFLTDRFVVVDSLYQSINYFKHLPKISAFTAALFVFTGFSNLIIFNEKINLNFITKKFLLWIFLCGMFIICSNYLIPIGYLGLNGVRKEVFVWLTTVDSMHFDYLIVERVIYILLFGQIIISLIYIILSWHTSLELFKTLNLSYGGSYKWLLISFFICLTTVIQLLIRETDLVKYFTLYFNLNAISNFLLIISLLYASIKKRNVI</sequence>
<feature type="transmembrane region" description="Helical" evidence="1">
    <location>
        <begin position="34"/>
        <end position="53"/>
    </location>
</feature>
<dbReference type="Pfam" id="PF03845">
    <property type="entry name" value="Spore_permease"/>
    <property type="match status" value="1"/>
</dbReference>
<keyword evidence="3" id="KW-1185">Reference proteome</keyword>
<organism evidence="2 3">
    <name type="scientific">Gottfriedia luciferensis</name>
    <dbReference type="NCBI Taxonomy" id="178774"/>
    <lineage>
        <taxon>Bacteria</taxon>
        <taxon>Bacillati</taxon>
        <taxon>Bacillota</taxon>
        <taxon>Bacilli</taxon>
        <taxon>Bacillales</taxon>
        <taxon>Bacillaceae</taxon>
        <taxon>Gottfriedia</taxon>
    </lineage>
</organism>
<gene>
    <name evidence="2" type="ORF">BED47_22145</name>
</gene>
<feature type="transmembrane region" description="Helical" evidence="1">
    <location>
        <begin position="114"/>
        <end position="131"/>
    </location>
</feature>
<feature type="transmembrane region" description="Helical" evidence="1">
    <location>
        <begin position="266"/>
        <end position="284"/>
    </location>
</feature>
<feature type="transmembrane region" description="Helical" evidence="1">
    <location>
        <begin position="87"/>
        <end position="108"/>
    </location>
</feature>
<accession>A0ABX2ZXC8</accession>
<feature type="transmembrane region" description="Helical" evidence="1">
    <location>
        <begin position="335"/>
        <end position="355"/>
    </location>
</feature>
<keyword evidence="1" id="KW-0472">Membrane</keyword>
<evidence type="ECO:0000313" key="2">
    <source>
        <dbReference type="EMBL" id="ODG91713.1"/>
    </source>
</evidence>
<dbReference type="Proteomes" id="UP000094580">
    <property type="component" value="Unassembled WGS sequence"/>
</dbReference>
<keyword evidence="1" id="KW-1133">Transmembrane helix</keyword>
<dbReference type="EMBL" id="MDKC01000015">
    <property type="protein sequence ID" value="ODG91713.1"/>
    <property type="molecule type" value="Genomic_DNA"/>
</dbReference>